<dbReference type="Proteomes" id="UP001152795">
    <property type="component" value="Unassembled WGS sequence"/>
</dbReference>
<evidence type="ECO:0000256" key="1">
    <source>
        <dbReference type="SAM" id="MobiDB-lite"/>
    </source>
</evidence>
<organism evidence="2 3">
    <name type="scientific">Paramuricea clavata</name>
    <name type="common">Red gorgonian</name>
    <name type="synonym">Violescent sea-whip</name>
    <dbReference type="NCBI Taxonomy" id="317549"/>
    <lineage>
        <taxon>Eukaryota</taxon>
        <taxon>Metazoa</taxon>
        <taxon>Cnidaria</taxon>
        <taxon>Anthozoa</taxon>
        <taxon>Octocorallia</taxon>
        <taxon>Malacalcyonacea</taxon>
        <taxon>Plexauridae</taxon>
        <taxon>Paramuricea</taxon>
    </lineage>
</organism>
<protein>
    <submittedName>
        <fullName evidence="2">Uncharacterized protein</fullName>
    </submittedName>
</protein>
<sequence>MKVSAIASEQLSEKNIHAFKQNTLSVAYDHLLKSVTLKESFLDLVYIAVSGDNATNNMVVDTAVDHSSCLSKSGEPSNDVLAEVTANDADVSTSDGVNVRNNHLLQDNISINGTDNQSVTMEDEFMETDEMFLLDDSSQGNLQDSNIAQHNTINSETRTDCTVDNVIFEDETTSALFKRIIHRFCNMMSAETVRNFKKLNQLKKSSALRQGLQAKAEKKAKKSDGRVTTASMIKDQFPKAATHFSLKALAYKGDNVFEPYSHIELNFIMMAYNIPTSNDNKKKRSRTLAEVLRASGEEMPSPEKLTQEMYEMVKTTNLRNNNVCVPVNEAGQSTENPANQQRQQARGKSRTCSHCNLPGHRKTYRGKITCPSLLDVNGDNEDVNGDNEGVIGN</sequence>
<comment type="caution">
    <text evidence="2">The sequence shown here is derived from an EMBL/GenBank/DDBJ whole genome shotgun (WGS) entry which is preliminary data.</text>
</comment>
<accession>A0A7D9EH33</accession>
<dbReference type="AlphaFoldDB" id="A0A7D9EH33"/>
<feature type="region of interest" description="Disordered" evidence="1">
    <location>
        <begin position="329"/>
        <end position="352"/>
    </location>
</feature>
<reference evidence="2" key="1">
    <citation type="submission" date="2020-04" db="EMBL/GenBank/DDBJ databases">
        <authorList>
            <person name="Alioto T."/>
            <person name="Alioto T."/>
            <person name="Gomez Garrido J."/>
        </authorList>
    </citation>
    <scope>NUCLEOTIDE SEQUENCE</scope>
    <source>
        <strain evidence="2">A484AB</strain>
    </source>
</reference>
<feature type="compositionally biased region" description="Polar residues" evidence="1">
    <location>
        <begin position="330"/>
        <end position="344"/>
    </location>
</feature>
<proteinExistence type="predicted"/>
<dbReference type="EMBL" id="CACRXK020006784">
    <property type="protein sequence ID" value="CAB4010436.1"/>
    <property type="molecule type" value="Genomic_DNA"/>
</dbReference>
<evidence type="ECO:0000313" key="2">
    <source>
        <dbReference type="EMBL" id="CAB4010436.1"/>
    </source>
</evidence>
<gene>
    <name evidence="2" type="ORF">PACLA_8A018094</name>
</gene>
<dbReference type="OrthoDB" id="6015067at2759"/>
<name>A0A7D9EH33_PARCT</name>
<keyword evidence="3" id="KW-1185">Reference proteome</keyword>
<evidence type="ECO:0000313" key="3">
    <source>
        <dbReference type="Proteomes" id="UP001152795"/>
    </source>
</evidence>